<comment type="similarity">
    <text evidence="2 4">Belongs to the pterin-4-alpha-carbinolamine dehydratase family.</text>
</comment>
<dbReference type="NCBIfam" id="NF002017">
    <property type="entry name" value="PRK00823.1-2"/>
    <property type="match status" value="1"/>
</dbReference>
<comment type="caution">
    <text evidence="5">The sequence shown here is derived from an EMBL/GenBank/DDBJ whole genome shotgun (WGS) entry which is preliminary data.</text>
</comment>
<organism evidence="5 6">
    <name type="scientific">Candidatus Segetimicrobium genomatis</name>
    <dbReference type="NCBI Taxonomy" id="2569760"/>
    <lineage>
        <taxon>Bacteria</taxon>
        <taxon>Bacillati</taxon>
        <taxon>Candidatus Sysuimicrobiota</taxon>
        <taxon>Candidatus Sysuimicrobiia</taxon>
        <taxon>Candidatus Sysuimicrobiales</taxon>
        <taxon>Candidatus Segetimicrobiaceae</taxon>
        <taxon>Candidatus Segetimicrobium</taxon>
    </lineage>
</organism>
<evidence type="ECO:0000313" key="6">
    <source>
        <dbReference type="Proteomes" id="UP000320393"/>
    </source>
</evidence>
<dbReference type="InterPro" id="IPR036428">
    <property type="entry name" value="PCD_sf"/>
</dbReference>
<evidence type="ECO:0000313" key="5">
    <source>
        <dbReference type="EMBL" id="TMJ14235.1"/>
    </source>
</evidence>
<dbReference type="InterPro" id="IPR001533">
    <property type="entry name" value="Pterin_deHydtase"/>
</dbReference>
<evidence type="ECO:0000256" key="4">
    <source>
        <dbReference type="HAMAP-Rule" id="MF_00434"/>
    </source>
</evidence>
<accession>A0A537M1Z9</accession>
<evidence type="ECO:0000256" key="1">
    <source>
        <dbReference type="ARBA" id="ARBA00001554"/>
    </source>
</evidence>
<name>A0A537M1Z9_9BACT</name>
<dbReference type="GO" id="GO:0006729">
    <property type="term" value="P:tetrahydrobiopterin biosynthetic process"/>
    <property type="evidence" value="ECO:0007669"/>
    <property type="project" value="InterPro"/>
</dbReference>
<dbReference type="PANTHER" id="PTHR12599:SF0">
    <property type="entry name" value="PTERIN-4-ALPHA-CARBINOLAMINE DEHYDRATASE"/>
    <property type="match status" value="1"/>
</dbReference>
<evidence type="ECO:0000256" key="2">
    <source>
        <dbReference type="ARBA" id="ARBA00006472"/>
    </source>
</evidence>
<proteinExistence type="inferred from homology"/>
<sequence length="116" mass="12924">MTVSSLADKRCVPCLGGTPPLTPAEIAPLLAQLEGWTVEAHKRLTKPFKFKNFVEAVAFVNAIMPVAEHEGHHPDLHVRWGQVRVDLWTHKIDGLTESDFVMAAKIDRLYANRPTA</sequence>
<dbReference type="SUPFAM" id="SSF55248">
    <property type="entry name" value="PCD-like"/>
    <property type="match status" value="1"/>
</dbReference>
<dbReference type="Proteomes" id="UP000320393">
    <property type="component" value="Unassembled WGS sequence"/>
</dbReference>
<protein>
    <recommendedName>
        <fullName evidence="4">Putative pterin-4-alpha-carbinolamine dehydratase</fullName>
        <shortName evidence="4">PHS</shortName>
        <ecNumber evidence="4">4.2.1.96</ecNumber>
    </recommendedName>
    <alternativeName>
        <fullName evidence="4">4-alpha-hydroxy-tetrahydropterin dehydratase</fullName>
    </alternativeName>
    <alternativeName>
        <fullName evidence="4">Pterin carbinolamine dehydratase</fullName>
        <shortName evidence="4">PCD</shortName>
    </alternativeName>
</protein>
<dbReference type="HAMAP" id="MF_00434">
    <property type="entry name" value="Pterin_4_alpha"/>
    <property type="match status" value="1"/>
</dbReference>
<dbReference type="AlphaFoldDB" id="A0A537M1Z9"/>
<dbReference type="Gene3D" id="3.30.1360.20">
    <property type="entry name" value="Transcriptional coactivator/pterin dehydratase"/>
    <property type="match status" value="1"/>
</dbReference>
<dbReference type="PANTHER" id="PTHR12599">
    <property type="entry name" value="PTERIN-4-ALPHA-CARBINOLAMINE DEHYDRATASE"/>
    <property type="match status" value="1"/>
</dbReference>
<dbReference type="Pfam" id="PF01329">
    <property type="entry name" value="Pterin_4a"/>
    <property type="match status" value="1"/>
</dbReference>
<dbReference type="EC" id="4.2.1.96" evidence="4"/>
<comment type="catalytic activity">
    <reaction evidence="1 4">
        <text>(4aS,6R)-4a-hydroxy-L-erythro-5,6,7,8-tetrahydrobiopterin = (6R)-L-erythro-6,7-dihydrobiopterin + H2O</text>
        <dbReference type="Rhea" id="RHEA:11920"/>
        <dbReference type="ChEBI" id="CHEBI:15377"/>
        <dbReference type="ChEBI" id="CHEBI:15642"/>
        <dbReference type="ChEBI" id="CHEBI:43120"/>
        <dbReference type="EC" id="4.2.1.96"/>
    </reaction>
</comment>
<gene>
    <name evidence="5" type="ORF">E6H02_03600</name>
</gene>
<evidence type="ECO:0000256" key="3">
    <source>
        <dbReference type="ARBA" id="ARBA00023239"/>
    </source>
</evidence>
<dbReference type="GO" id="GO:0008124">
    <property type="term" value="F:4-alpha-hydroxytetrahydrobiopterin dehydratase activity"/>
    <property type="evidence" value="ECO:0007669"/>
    <property type="project" value="UniProtKB-UniRule"/>
</dbReference>
<reference evidence="5 6" key="1">
    <citation type="journal article" date="2019" name="Nat. Microbiol.">
        <title>Mediterranean grassland soil C-N compound turnover is dependent on rainfall and depth, and is mediated by genomically divergent microorganisms.</title>
        <authorList>
            <person name="Diamond S."/>
            <person name="Andeer P.F."/>
            <person name="Li Z."/>
            <person name="Crits-Christoph A."/>
            <person name="Burstein D."/>
            <person name="Anantharaman K."/>
            <person name="Lane K.R."/>
            <person name="Thomas B.C."/>
            <person name="Pan C."/>
            <person name="Northen T.R."/>
            <person name="Banfield J.F."/>
        </authorList>
    </citation>
    <scope>NUCLEOTIDE SEQUENCE [LARGE SCALE GENOMIC DNA]</scope>
    <source>
        <strain evidence="5">NP_5</strain>
    </source>
</reference>
<dbReference type="EMBL" id="VBAM01000120">
    <property type="protein sequence ID" value="TMJ14235.1"/>
    <property type="molecule type" value="Genomic_DNA"/>
</dbReference>
<dbReference type="CDD" id="cd00913">
    <property type="entry name" value="PCD_DCoH_subfamily_a"/>
    <property type="match status" value="1"/>
</dbReference>
<keyword evidence="3 4" id="KW-0456">Lyase</keyword>